<accession>A0A7X0EWP9</accession>
<dbReference type="EMBL" id="JACHJB010000002">
    <property type="protein sequence ID" value="MBB6347222.1"/>
    <property type="molecule type" value="Genomic_DNA"/>
</dbReference>
<organism evidence="1 2">
    <name type="scientific">Nonomuraea muscovyensis</name>
    <dbReference type="NCBI Taxonomy" id="1124761"/>
    <lineage>
        <taxon>Bacteria</taxon>
        <taxon>Bacillati</taxon>
        <taxon>Actinomycetota</taxon>
        <taxon>Actinomycetes</taxon>
        <taxon>Streptosporangiales</taxon>
        <taxon>Streptosporangiaceae</taxon>
        <taxon>Nonomuraea</taxon>
    </lineage>
</organism>
<dbReference type="RefSeq" id="WP_185085209.1">
    <property type="nucleotide sequence ID" value="NZ_JACHJB010000002.1"/>
</dbReference>
<sequence>MARRRMLCERYERGASARRNELEAGDYLATAACEDLPRELFRDDHIVRRGYGVEFGQWFFFGALEPAIAFGRAARMSLDCHAYGVYRAAHETLFCQIHRRDERVLLLTGDSLDRRDGEVEVLKRFVQGVKEHPWSSHWQGVTGFITDYNNARPIKTGRRSLPL</sequence>
<keyword evidence="2" id="KW-1185">Reference proteome</keyword>
<dbReference type="AlphaFoldDB" id="A0A7X0EWP9"/>
<evidence type="ECO:0000313" key="2">
    <source>
        <dbReference type="Proteomes" id="UP000583800"/>
    </source>
</evidence>
<proteinExistence type="predicted"/>
<gene>
    <name evidence="1" type="ORF">FHU36_003767</name>
</gene>
<reference evidence="1 2" key="1">
    <citation type="submission" date="2020-08" db="EMBL/GenBank/DDBJ databases">
        <title>Sequencing the genomes of 1000 actinobacteria strains.</title>
        <authorList>
            <person name="Klenk H.-P."/>
        </authorList>
    </citation>
    <scope>NUCLEOTIDE SEQUENCE [LARGE SCALE GENOMIC DNA]</scope>
    <source>
        <strain evidence="1 2">DSM 45913</strain>
    </source>
</reference>
<dbReference type="Proteomes" id="UP000583800">
    <property type="component" value="Unassembled WGS sequence"/>
</dbReference>
<protein>
    <submittedName>
        <fullName evidence="1">Uncharacterized protein</fullName>
    </submittedName>
</protein>
<name>A0A7X0EWP9_9ACTN</name>
<comment type="caution">
    <text evidence="1">The sequence shown here is derived from an EMBL/GenBank/DDBJ whole genome shotgun (WGS) entry which is preliminary data.</text>
</comment>
<evidence type="ECO:0000313" key="1">
    <source>
        <dbReference type="EMBL" id="MBB6347222.1"/>
    </source>
</evidence>